<comment type="caution">
    <text evidence="2">The sequence shown here is derived from an EMBL/GenBank/DDBJ whole genome shotgun (WGS) entry which is preliminary data.</text>
</comment>
<dbReference type="EMBL" id="CAXAQS010000255">
    <property type="protein sequence ID" value="CAK9250851.1"/>
    <property type="molecule type" value="Genomic_DNA"/>
</dbReference>
<reference evidence="2" key="1">
    <citation type="submission" date="2024-02" db="EMBL/GenBank/DDBJ databases">
        <authorList>
            <consortium name="ELIXIR-Norway"/>
            <consortium name="Elixir Norway"/>
        </authorList>
    </citation>
    <scope>NUCLEOTIDE SEQUENCE</scope>
</reference>
<accession>A0ABP0V8U6</accession>
<protein>
    <submittedName>
        <fullName evidence="2">Uncharacterized protein</fullName>
    </submittedName>
</protein>
<feature type="compositionally biased region" description="Polar residues" evidence="1">
    <location>
        <begin position="9"/>
        <end position="30"/>
    </location>
</feature>
<proteinExistence type="predicted"/>
<feature type="region of interest" description="Disordered" evidence="1">
    <location>
        <begin position="1"/>
        <end position="30"/>
    </location>
</feature>
<evidence type="ECO:0000313" key="3">
    <source>
        <dbReference type="Proteomes" id="UP001497444"/>
    </source>
</evidence>
<name>A0ABP0V8U6_9BRYO</name>
<keyword evidence="3" id="KW-1185">Reference proteome</keyword>
<evidence type="ECO:0000256" key="1">
    <source>
        <dbReference type="SAM" id="MobiDB-lite"/>
    </source>
</evidence>
<gene>
    <name evidence="2" type="ORF">CSSPJE1EN1_LOCUS26229</name>
</gene>
<organism evidence="2 3">
    <name type="scientific">Sphagnum jensenii</name>
    <dbReference type="NCBI Taxonomy" id="128206"/>
    <lineage>
        <taxon>Eukaryota</taxon>
        <taxon>Viridiplantae</taxon>
        <taxon>Streptophyta</taxon>
        <taxon>Embryophyta</taxon>
        <taxon>Bryophyta</taxon>
        <taxon>Sphagnophytina</taxon>
        <taxon>Sphagnopsida</taxon>
        <taxon>Sphagnales</taxon>
        <taxon>Sphagnaceae</taxon>
        <taxon>Sphagnum</taxon>
    </lineage>
</organism>
<evidence type="ECO:0000313" key="2">
    <source>
        <dbReference type="EMBL" id="CAK9250851.1"/>
    </source>
</evidence>
<dbReference type="Proteomes" id="UP001497444">
    <property type="component" value="Unassembled WGS sequence"/>
</dbReference>
<sequence>MKGSKLHRVTQSTGARSVSPSANFGPNTTVAADTDYKRAYQRRAVEYRRTRQSYWHLYNNRQLLSPPNTHLVNPPRAASLAGGPLLSGGLWTPPLVDDGDWRTSSEMRVGPVFSWGNSCSL</sequence>